<reference evidence="8" key="1">
    <citation type="submission" date="2014-07" db="EMBL/GenBank/DDBJ databases">
        <authorList>
            <person name="Urmite Genomes Urmite Genomes"/>
        </authorList>
    </citation>
    <scope>NUCLEOTIDE SEQUENCE</scope>
    <source>
        <strain evidence="8">12M76_air</strain>
    </source>
</reference>
<accession>A0A078MHK7</accession>
<dbReference type="Pfam" id="PF16177">
    <property type="entry name" value="ACAS_N"/>
    <property type="match status" value="1"/>
</dbReference>
<gene>
    <name evidence="8" type="ORF">BN1049_02258</name>
</gene>
<dbReference type="NCBIfam" id="TIGR01217">
    <property type="entry name" value="ac_ac_CoA_syn"/>
    <property type="match status" value="1"/>
</dbReference>
<dbReference type="GO" id="GO:0005524">
    <property type="term" value="F:ATP binding"/>
    <property type="evidence" value="ECO:0007669"/>
    <property type="project" value="UniProtKB-KW"/>
</dbReference>
<evidence type="ECO:0000256" key="1">
    <source>
        <dbReference type="ARBA" id="ARBA00006432"/>
    </source>
</evidence>
<dbReference type="InterPro" id="IPR020845">
    <property type="entry name" value="AMP-binding_CS"/>
</dbReference>
<dbReference type="PANTHER" id="PTHR42921">
    <property type="entry name" value="ACETOACETYL-COA SYNTHETASE"/>
    <property type="match status" value="1"/>
</dbReference>
<dbReference type="InterPro" id="IPR042099">
    <property type="entry name" value="ANL_N_sf"/>
</dbReference>
<dbReference type="Gene3D" id="3.40.50.12780">
    <property type="entry name" value="N-terminal domain of ligase-like"/>
    <property type="match status" value="1"/>
</dbReference>
<organism evidence="8">
    <name type="scientific">Pseudomonas saudimassiliensis</name>
    <dbReference type="NCBI Taxonomy" id="1461581"/>
    <lineage>
        <taxon>Bacteria</taxon>
        <taxon>Pseudomonadati</taxon>
        <taxon>Pseudomonadota</taxon>
        <taxon>Gammaproteobacteria</taxon>
        <taxon>Pseudomonadales</taxon>
        <taxon>Pseudomonadaceae</taxon>
        <taxon>Pseudomonas</taxon>
    </lineage>
</organism>
<comment type="similarity">
    <text evidence="1">Belongs to the ATP-dependent AMP-binding enzyme family.</text>
</comment>
<dbReference type="PANTHER" id="PTHR42921:SF1">
    <property type="entry name" value="ACETOACETYL-COA SYNTHETASE"/>
    <property type="match status" value="1"/>
</dbReference>
<feature type="domain" description="AMP-dependent synthetase/ligase" evidence="5">
    <location>
        <begin position="94"/>
        <end position="468"/>
    </location>
</feature>
<dbReference type="Gene3D" id="3.30.300.30">
    <property type="match status" value="1"/>
</dbReference>
<evidence type="ECO:0000256" key="4">
    <source>
        <dbReference type="ARBA" id="ARBA00022840"/>
    </source>
</evidence>
<keyword evidence="2" id="KW-0436">Ligase</keyword>
<dbReference type="EMBL" id="LK391969">
    <property type="protein sequence ID" value="CEF27310.1"/>
    <property type="molecule type" value="Genomic_DNA"/>
</dbReference>
<dbReference type="GO" id="GO:0030729">
    <property type="term" value="F:acetoacetate-CoA ligase activity"/>
    <property type="evidence" value="ECO:0007669"/>
    <property type="project" value="InterPro"/>
</dbReference>
<sequence length="649" mass="71689">MPQPLWTPSAERIRHSRMEAFRQYVNRQYQLNLADYSQLHAWSVDRRADFWNSLAQFFDVHFSSPAEKVLEEAQDMTQARWFTGARLNYAEHLLRRTDERPALISINEAGERTQLSHAQLHAHVAGLQRSLAAAGVGVGDRVAAVLPNAWQAIVAMLAATSLGAIWSSCSPDFGAQGIVDRFGQIAPKVLIACAGYQYAGKQITLGERLAQVLRQLPSVKQLVLTGANAEVPQPTAPGVAVCAWDSFYQPGGSPTFAALPFDHPLYILYSSGTTGVPKCIVHRSGGVLLQHLKELGLHTDLQPEDRLFYYTTCGWMMWNWLASGLAVGATLILYDGAPLYPNDARLIDLIDAEGITVFGTSARYLAALEKANLRPAHSHRLDSLRTILSTGSPLAPEGFDYVYRDIKRDVQLSSISGGTDIVSCFALGNPLQSVWRGELQGAGLGMAVEVWNDDGQRVTGEKGELVCNRAFPSMPLGFWNDPDGSRYRAAYFERFPGVWAHGDYAEQTEHGGLVIHGRSDAILNPGGVRIGTAEIYRQVERIDEVLESVAIGQRWQGDERVVLFVILRDGVALDDALQQRIRTAIRQHTTPRHVPARIVPVRDIPRTRSGKIAELAVRDAVHDQPVKNTEALANPEALAHFRHRVELQQ</sequence>
<evidence type="ECO:0000313" key="8">
    <source>
        <dbReference type="EMBL" id="CEA05764.1"/>
    </source>
</evidence>
<dbReference type="CDD" id="cd05943">
    <property type="entry name" value="AACS"/>
    <property type="match status" value="1"/>
</dbReference>
<dbReference type="PROSITE" id="PS00455">
    <property type="entry name" value="AMP_BINDING"/>
    <property type="match status" value="1"/>
</dbReference>
<keyword evidence="4" id="KW-0067">ATP-binding</keyword>
<dbReference type="EMBL" id="LM997413">
    <property type="protein sequence ID" value="CEA05764.1"/>
    <property type="molecule type" value="Genomic_DNA"/>
</dbReference>
<dbReference type="InterPro" id="IPR000873">
    <property type="entry name" value="AMP-dep_synth/lig_dom"/>
</dbReference>
<dbReference type="InterPro" id="IPR032387">
    <property type="entry name" value="ACAS_N"/>
</dbReference>
<evidence type="ECO:0000256" key="3">
    <source>
        <dbReference type="ARBA" id="ARBA00022741"/>
    </source>
</evidence>
<dbReference type="Pfam" id="PF13193">
    <property type="entry name" value="AMP-binding_C"/>
    <property type="match status" value="1"/>
</dbReference>
<feature type="domain" description="Acetyl-coenzyme A synthetase N-terminal" evidence="7">
    <location>
        <begin position="36"/>
        <end position="92"/>
    </location>
</feature>
<dbReference type="NCBIfam" id="NF002937">
    <property type="entry name" value="PRK03584.1"/>
    <property type="match status" value="1"/>
</dbReference>
<evidence type="ECO:0000256" key="2">
    <source>
        <dbReference type="ARBA" id="ARBA00022598"/>
    </source>
</evidence>
<evidence type="ECO:0000259" key="6">
    <source>
        <dbReference type="Pfam" id="PF13193"/>
    </source>
</evidence>
<dbReference type="AlphaFoldDB" id="A0A078MHK7"/>
<proteinExistence type="inferred from homology"/>
<name>A0A078MHK7_9PSED</name>
<dbReference type="SUPFAM" id="SSF56801">
    <property type="entry name" value="Acetyl-CoA synthetase-like"/>
    <property type="match status" value="1"/>
</dbReference>
<dbReference type="OrthoDB" id="9803968at2"/>
<dbReference type="InterPro" id="IPR045851">
    <property type="entry name" value="AMP-bd_C_sf"/>
</dbReference>
<dbReference type="InterPro" id="IPR005914">
    <property type="entry name" value="Acac_CoA_synth"/>
</dbReference>
<dbReference type="PATRIC" id="fig|1461581.3.peg.2226"/>
<dbReference type="RefSeq" id="WP_044499992.1">
    <property type="nucleotide sequence ID" value="NZ_LK391969.1"/>
</dbReference>
<evidence type="ECO:0000259" key="5">
    <source>
        <dbReference type="Pfam" id="PF00501"/>
    </source>
</evidence>
<dbReference type="Pfam" id="PF00501">
    <property type="entry name" value="AMP-binding"/>
    <property type="match status" value="1"/>
</dbReference>
<dbReference type="InterPro" id="IPR025110">
    <property type="entry name" value="AMP-bd_C"/>
</dbReference>
<evidence type="ECO:0000259" key="7">
    <source>
        <dbReference type="Pfam" id="PF16177"/>
    </source>
</evidence>
<dbReference type="GO" id="GO:0006629">
    <property type="term" value="P:lipid metabolic process"/>
    <property type="evidence" value="ECO:0007669"/>
    <property type="project" value="InterPro"/>
</dbReference>
<protein>
    <submittedName>
        <fullName evidence="8">Acetoacetyl-CoA synthetase</fullName>
    </submittedName>
</protein>
<feature type="domain" description="AMP-binding enzyme C-terminal" evidence="6">
    <location>
        <begin position="542"/>
        <end position="611"/>
    </location>
</feature>
<keyword evidence="3" id="KW-0547">Nucleotide-binding</keyword>